<dbReference type="OrthoDB" id="3013323at2759"/>
<dbReference type="Proteomes" id="UP000053477">
    <property type="component" value="Unassembled WGS sequence"/>
</dbReference>
<evidence type="ECO:0000313" key="2">
    <source>
        <dbReference type="EMBL" id="KLO06250.1"/>
    </source>
</evidence>
<sequence length="266" mass="29624">MAAVRKLFSLLPHVKGVFVAFLKCALVTWQCFSTEFAKDGVIASSSPSQRDDAWMPATNDANKGALGMYRIDNQQFPVESMHMYNAREMHKRNNMRRVLVASRKESAKSKREKQALQAAKKVAGLLQLQAVAQRVVLEEADILKMKADPIRLQLKYLRSLNGDDKIPKASAIKNKSQSIPALVEAMKRWHARHPEARAAVTQMPAERTGDLEALGEPSTDCSLLPGPVRSNFEGSSLPDSLEDPEVKFTDFEDENNSMNNALDEDV</sequence>
<protein>
    <submittedName>
        <fullName evidence="2">Uncharacterized protein</fullName>
    </submittedName>
</protein>
<accession>A0A0H2R389</accession>
<evidence type="ECO:0000256" key="1">
    <source>
        <dbReference type="SAM" id="MobiDB-lite"/>
    </source>
</evidence>
<dbReference type="EMBL" id="KQ086223">
    <property type="protein sequence ID" value="KLO06250.1"/>
    <property type="molecule type" value="Genomic_DNA"/>
</dbReference>
<evidence type="ECO:0000313" key="3">
    <source>
        <dbReference type="Proteomes" id="UP000053477"/>
    </source>
</evidence>
<dbReference type="AlphaFoldDB" id="A0A0H2R389"/>
<organism evidence="2 3">
    <name type="scientific">Schizopora paradoxa</name>
    <dbReference type="NCBI Taxonomy" id="27342"/>
    <lineage>
        <taxon>Eukaryota</taxon>
        <taxon>Fungi</taxon>
        <taxon>Dikarya</taxon>
        <taxon>Basidiomycota</taxon>
        <taxon>Agaricomycotina</taxon>
        <taxon>Agaricomycetes</taxon>
        <taxon>Hymenochaetales</taxon>
        <taxon>Schizoporaceae</taxon>
        <taxon>Schizopora</taxon>
    </lineage>
</organism>
<dbReference type="InParanoid" id="A0A0H2R389"/>
<dbReference type="STRING" id="27342.A0A0H2R389"/>
<proteinExistence type="predicted"/>
<reference evidence="2 3" key="1">
    <citation type="submission" date="2015-04" db="EMBL/GenBank/DDBJ databases">
        <title>Complete genome sequence of Schizopora paradoxa KUC8140, a cosmopolitan wood degrader in East Asia.</title>
        <authorList>
            <consortium name="DOE Joint Genome Institute"/>
            <person name="Min B."/>
            <person name="Park H."/>
            <person name="Jang Y."/>
            <person name="Kim J.-J."/>
            <person name="Kim K.H."/>
            <person name="Pangilinan J."/>
            <person name="Lipzen A."/>
            <person name="Riley R."/>
            <person name="Grigoriev I.V."/>
            <person name="Spatafora J.W."/>
            <person name="Choi I.-G."/>
        </authorList>
    </citation>
    <scope>NUCLEOTIDE SEQUENCE [LARGE SCALE GENOMIC DNA]</scope>
    <source>
        <strain evidence="2 3">KUC8140</strain>
    </source>
</reference>
<feature type="region of interest" description="Disordered" evidence="1">
    <location>
        <begin position="211"/>
        <end position="244"/>
    </location>
</feature>
<gene>
    <name evidence="2" type="ORF">SCHPADRAFT_895608</name>
</gene>
<name>A0A0H2R389_9AGAM</name>
<keyword evidence="3" id="KW-1185">Reference proteome</keyword>